<sequence length="144" mass="15870">MKNILILLSICFLISGCNKDDSPNDNNPYLLDPLVGITLNLNLPQYNALKFTGNSIELAGEGLKGIVVYNINNEQYAAFELSDPNHIPSGCSKMEVDGIIATCPCTTDSNEYNIITGQHMLNQNLYPMQRYNAIRTGDVVQISN</sequence>
<organism evidence="1 2">
    <name type="scientific">Ulvibacter antarcticus</name>
    <dbReference type="NCBI Taxonomy" id="442714"/>
    <lineage>
        <taxon>Bacteria</taxon>
        <taxon>Pseudomonadati</taxon>
        <taxon>Bacteroidota</taxon>
        <taxon>Flavobacteriia</taxon>
        <taxon>Flavobacteriales</taxon>
        <taxon>Flavobacteriaceae</taxon>
        <taxon>Ulvibacter</taxon>
    </lineage>
</organism>
<accession>A0A3L9Z2F8</accession>
<evidence type="ECO:0000313" key="1">
    <source>
        <dbReference type="EMBL" id="RMA66320.1"/>
    </source>
</evidence>
<evidence type="ECO:0008006" key="3">
    <source>
        <dbReference type="Google" id="ProtNLM"/>
    </source>
</evidence>
<dbReference type="EMBL" id="REFC01000011">
    <property type="protein sequence ID" value="RMA66320.1"/>
    <property type="molecule type" value="Genomic_DNA"/>
</dbReference>
<dbReference type="RefSeq" id="WP_121906319.1">
    <property type="nucleotide sequence ID" value="NZ_REFC01000011.1"/>
</dbReference>
<gene>
    <name evidence="1" type="ORF">BXY75_0742</name>
</gene>
<name>A0A3L9Z2F8_9FLAO</name>
<dbReference type="PROSITE" id="PS51257">
    <property type="entry name" value="PROKAR_LIPOPROTEIN"/>
    <property type="match status" value="1"/>
</dbReference>
<evidence type="ECO:0000313" key="2">
    <source>
        <dbReference type="Proteomes" id="UP000271339"/>
    </source>
</evidence>
<proteinExistence type="predicted"/>
<reference evidence="1 2" key="1">
    <citation type="submission" date="2018-10" db="EMBL/GenBank/DDBJ databases">
        <title>Genomic Encyclopedia of Archaeal and Bacterial Type Strains, Phase II (KMG-II): from individual species to whole genera.</title>
        <authorList>
            <person name="Goeker M."/>
        </authorList>
    </citation>
    <scope>NUCLEOTIDE SEQUENCE [LARGE SCALE GENOMIC DNA]</scope>
    <source>
        <strain evidence="1 2">DSM 23424</strain>
    </source>
</reference>
<dbReference type="OrthoDB" id="1201186at2"/>
<protein>
    <recommendedName>
        <fullName evidence="3">Nitrite reductase/ring-hydroxylating ferredoxin subunit</fullName>
    </recommendedName>
</protein>
<keyword evidence="2" id="KW-1185">Reference proteome</keyword>
<dbReference type="AlphaFoldDB" id="A0A3L9Z2F8"/>
<comment type="caution">
    <text evidence="1">The sequence shown here is derived from an EMBL/GenBank/DDBJ whole genome shotgun (WGS) entry which is preliminary data.</text>
</comment>
<dbReference type="Proteomes" id="UP000271339">
    <property type="component" value="Unassembled WGS sequence"/>
</dbReference>